<dbReference type="Pfam" id="PF01642">
    <property type="entry name" value="MM_CoA_mutase"/>
    <property type="match status" value="1"/>
</dbReference>
<dbReference type="GO" id="GO:0004494">
    <property type="term" value="F:methylmalonyl-CoA mutase activity"/>
    <property type="evidence" value="ECO:0007669"/>
    <property type="project" value="UniProtKB-EC"/>
</dbReference>
<evidence type="ECO:0000313" key="7">
    <source>
        <dbReference type="EMBL" id="CAA2100712.1"/>
    </source>
</evidence>
<keyword evidence="5" id="KW-0170">Cobalt</keyword>
<dbReference type="EMBL" id="LR743504">
    <property type="protein sequence ID" value="CAA2100712.1"/>
    <property type="molecule type" value="Genomic_DNA"/>
</dbReference>
<dbReference type="Gene3D" id="3.20.20.240">
    <property type="entry name" value="Methylmalonyl-CoA mutase"/>
    <property type="match status" value="1"/>
</dbReference>
<comment type="cofactor">
    <cofactor evidence="1">
        <name>adenosylcob(III)alamin</name>
        <dbReference type="ChEBI" id="CHEBI:18408"/>
    </cofactor>
</comment>
<reference evidence="7" key="1">
    <citation type="submission" date="2019-12" db="EMBL/GenBank/DDBJ databases">
        <authorList>
            <person name="Cremers G."/>
        </authorList>
    </citation>
    <scope>NUCLEOTIDE SEQUENCE</scope>
    <source>
        <strain evidence="7">Mbul1</strain>
    </source>
</reference>
<organism evidence="7">
    <name type="scientific">Methylobacterium bullatum</name>
    <dbReference type="NCBI Taxonomy" id="570505"/>
    <lineage>
        <taxon>Bacteria</taxon>
        <taxon>Pseudomonadati</taxon>
        <taxon>Pseudomonadota</taxon>
        <taxon>Alphaproteobacteria</taxon>
        <taxon>Hyphomicrobiales</taxon>
        <taxon>Methylobacteriaceae</taxon>
        <taxon>Methylobacterium</taxon>
    </lineage>
</organism>
<dbReference type="PANTHER" id="PTHR48101:SF4">
    <property type="entry name" value="METHYLMALONYL-COA MUTASE, MITOCHONDRIAL"/>
    <property type="match status" value="1"/>
</dbReference>
<evidence type="ECO:0000256" key="4">
    <source>
        <dbReference type="ARBA" id="ARBA00023235"/>
    </source>
</evidence>
<keyword evidence="3" id="KW-0846">Cobalamin</keyword>
<dbReference type="CDD" id="cd03677">
    <property type="entry name" value="MM_CoA_mutase_beta"/>
    <property type="match status" value="1"/>
</dbReference>
<sequence>MDNRPLADLFPTPTRERWLGLVEGVLKGGDFEKRLVSKTADGIRIEPLYEPAAPVAQPMRAPGPWRIAQRVDHPDAQAAHDLAMADLEGGADALNLVFAGSVSARGFGLAVDEVQALDTALSGVMLSLIATRLDAGGRGLEAARLVKALAAQRNEDLGSLDLDLGLDPIGTLAATGRLDATIPEIGAAASALLSEFDGAGFTGRAMLADGRPYHEAGASEAAELAATLATAVAYLRMLEAGGHDLARARDAVAILLVADADEFLTIAKFRAMRRLWARVEAACGLDPKPLRLHAETAWRMMNRNDPFVNILRTGMAVCSAGLGGADSVTVIPYTASLGLADAFARRVARNSQIVLIEESNLARVADPAAGAGGFEALTEELTTTAWAAFQAIEREGGIVASLQAGAVQARIGETRATRAKNVATRREPLTGASEFPFLAEKPVTVLDLPPSDVVAPAFALDGAGTTTCEALPSFRLAEPYEALRAASDAHLAETGRRPLVFLANLGTVAVFNARSTFAANAFAAGGIEAVNEEGFTDAAALGEAFAASGARIACLCSSDALYATHAVAAAEALKAAGARTVYLAGKPGDLAEGLKAAGVDAYLHAGGDLLTLLQAALGEATAA</sequence>
<dbReference type="GO" id="GO:0031419">
    <property type="term" value="F:cobalamin binding"/>
    <property type="evidence" value="ECO:0007669"/>
    <property type="project" value="UniProtKB-KW"/>
</dbReference>
<dbReference type="InterPro" id="IPR006099">
    <property type="entry name" value="MeMalonylCoA_mutase_a/b_cat"/>
</dbReference>
<dbReference type="InterPro" id="IPR016176">
    <property type="entry name" value="Cbl-dep_enz_cat"/>
</dbReference>
<evidence type="ECO:0000256" key="3">
    <source>
        <dbReference type="ARBA" id="ARBA00022628"/>
    </source>
</evidence>
<evidence type="ECO:0000256" key="1">
    <source>
        <dbReference type="ARBA" id="ARBA00001922"/>
    </source>
</evidence>
<evidence type="ECO:0000256" key="5">
    <source>
        <dbReference type="ARBA" id="ARBA00023285"/>
    </source>
</evidence>
<protein>
    <submittedName>
        <fullName evidence="7">Methylmalonyl-CoA mutase small subunit</fullName>
        <ecNumber evidence="7">5.4.99.2</ecNumber>
    </submittedName>
</protein>
<keyword evidence="4 7" id="KW-0413">Isomerase</keyword>
<dbReference type="SUPFAM" id="SSF51703">
    <property type="entry name" value="Cobalamin (vitamin B12)-dependent enzymes"/>
    <property type="match status" value="1"/>
</dbReference>
<dbReference type="InterPro" id="IPR036724">
    <property type="entry name" value="Cobalamin-bd_sf"/>
</dbReference>
<feature type="domain" description="Methylmalonyl-CoA mutase alpha/beta chain catalytic" evidence="6">
    <location>
        <begin position="62"/>
        <end position="450"/>
    </location>
</feature>
<dbReference type="Gene3D" id="3.40.50.280">
    <property type="entry name" value="Cobalamin-binding domain"/>
    <property type="match status" value="1"/>
</dbReference>
<name>A0A679J369_9HYPH</name>
<dbReference type="GO" id="GO:0019678">
    <property type="term" value="P:propionate metabolic process, methylmalonyl pathway"/>
    <property type="evidence" value="ECO:0007669"/>
    <property type="project" value="TreeGrafter"/>
</dbReference>
<evidence type="ECO:0000256" key="2">
    <source>
        <dbReference type="ARBA" id="ARBA00008465"/>
    </source>
</evidence>
<proteinExistence type="inferred from homology"/>
<dbReference type="EC" id="5.4.99.2" evidence="7"/>
<dbReference type="SUPFAM" id="SSF52242">
    <property type="entry name" value="Cobalamin (vitamin B12)-binding domain"/>
    <property type="match status" value="1"/>
</dbReference>
<comment type="similarity">
    <text evidence="2">Belongs to the methylmalonyl-CoA mutase family.</text>
</comment>
<accession>A0A679J369</accession>
<dbReference type="GO" id="GO:0046872">
    <property type="term" value="F:metal ion binding"/>
    <property type="evidence" value="ECO:0007669"/>
    <property type="project" value="InterPro"/>
</dbReference>
<evidence type="ECO:0000259" key="6">
    <source>
        <dbReference type="Pfam" id="PF01642"/>
    </source>
</evidence>
<gene>
    <name evidence="7" type="primary">mutA</name>
    <name evidence="7" type="ORF">MBUL_00809</name>
</gene>
<dbReference type="AlphaFoldDB" id="A0A679J369"/>
<dbReference type="PANTHER" id="PTHR48101">
    <property type="entry name" value="METHYLMALONYL-COA MUTASE, MITOCHONDRIAL-RELATED"/>
    <property type="match status" value="1"/>
</dbReference>
<dbReference type="GO" id="GO:0005737">
    <property type="term" value="C:cytoplasm"/>
    <property type="evidence" value="ECO:0007669"/>
    <property type="project" value="TreeGrafter"/>
</dbReference>